<dbReference type="Pfam" id="PF02811">
    <property type="entry name" value="PHP"/>
    <property type="match status" value="1"/>
</dbReference>
<sequence>MGSANRASACDAAQSLNPHRVHFARPDLDRLRESAAVVDMHFHSRYSDGSNDIEAIAGRVRKMGIGIAVTDHNAIGGALEMARHRDIFSIPGIEVTSREGAHLLVYFYEIHDLIRFYEKDLRPFLGKEVMSSCALSMESLIACARQYKCVIVFPHPFSAAYVGVCNPMFSSIRQQYLLASADGIEAINAGNLHKWNMDSTLLGFNLDAGLTGGSDGHNLFQFGRAVTCAACAKDRAAFLDSVRDRATRVVGKEINILRKVTSNGMKLRSNFRNSSELFGKNIRYGYALIHSRSRQVRDRMRRRGKSAYR</sequence>
<comment type="caution">
    <text evidence="2">The sequence shown here is derived from an EMBL/GenBank/DDBJ whole genome shotgun (WGS) entry which is preliminary data.</text>
</comment>
<dbReference type="SUPFAM" id="SSF89550">
    <property type="entry name" value="PHP domain-like"/>
    <property type="match status" value="1"/>
</dbReference>
<dbReference type="RefSeq" id="WP_181552265.1">
    <property type="nucleotide sequence ID" value="NZ_JACDUS010000011.1"/>
</dbReference>
<protein>
    <recommendedName>
        <fullName evidence="1">Polymerase/histidinol phosphatase N-terminal domain-containing protein</fullName>
    </recommendedName>
</protein>
<accession>A0A7W0HLU2</accession>
<dbReference type="GO" id="GO:0004534">
    <property type="term" value="F:5'-3' RNA exonuclease activity"/>
    <property type="evidence" value="ECO:0007669"/>
    <property type="project" value="TreeGrafter"/>
</dbReference>
<dbReference type="InterPro" id="IPR004013">
    <property type="entry name" value="PHP_dom"/>
</dbReference>
<dbReference type="EMBL" id="JACDUS010000011">
    <property type="protein sequence ID" value="MBA2882633.1"/>
    <property type="molecule type" value="Genomic_DNA"/>
</dbReference>
<dbReference type="SMART" id="SM00481">
    <property type="entry name" value="POLIIIAc"/>
    <property type="match status" value="1"/>
</dbReference>
<name>A0A7W0HLU2_9BACT</name>
<reference evidence="2 3" key="1">
    <citation type="submission" date="2020-07" db="EMBL/GenBank/DDBJ databases">
        <title>Genomic Encyclopedia of Type Strains, Phase IV (KMG-IV): sequencing the most valuable type-strain genomes for metagenomic binning, comparative biology and taxonomic classification.</title>
        <authorList>
            <person name="Goeker M."/>
        </authorList>
    </citation>
    <scope>NUCLEOTIDE SEQUENCE [LARGE SCALE GENOMIC DNA]</scope>
    <source>
        <strain evidence="2 3">DSM 17721</strain>
    </source>
</reference>
<dbReference type="Proteomes" id="UP000525298">
    <property type="component" value="Unassembled WGS sequence"/>
</dbReference>
<gene>
    <name evidence="2" type="ORF">HNR65_002987</name>
</gene>
<organism evidence="2 3">
    <name type="scientific">Desulfosalsimonas propionicica</name>
    <dbReference type="NCBI Taxonomy" id="332175"/>
    <lineage>
        <taxon>Bacteria</taxon>
        <taxon>Pseudomonadati</taxon>
        <taxon>Thermodesulfobacteriota</taxon>
        <taxon>Desulfobacteria</taxon>
        <taxon>Desulfobacterales</taxon>
        <taxon>Desulfosalsimonadaceae</taxon>
        <taxon>Desulfosalsimonas</taxon>
    </lineage>
</organism>
<dbReference type="PANTHER" id="PTHR42924">
    <property type="entry name" value="EXONUCLEASE"/>
    <property type="match status" value="1"/>
</dbReference>
<dbReference type="InterPro" id="IPR003141">
    <property type="entry name" value="Pol/His_phosphatase_N"/>
</dbReference>
<evidence type="ECO:0000259" key="1">
    <source>
        <dbReference type="SMART" id="SM00481"/>
    </source>
</evidence>
<dbReference type="Gene3D" id="3.20.20.140">
    <property type="entry name" value="Metal-dependent hydrolases"/>
    <property type="match status" value="1"/>
</dbReference>
<keyword evidence="3" id="KW-1185">Reference proteome</keyword>
<dbReference type="InterPro" id="IPR052018">
    <property type="entry name" value="PHP_domain"/>
</dbReference>
<feature type="domain" description="Polymerase/histidinol phosphatase N-terminal" evidence="1">
    <location>
        <begin position="38"/>
        <end position="99"/>
    </location>
</feature>
<dbReference type="CDD" id="cd07432">
    <property type="entry name" value="PHP_HisPPase"/>
    <property type="match status" value="1"/>
</dbReference>
<evidence type="ECO:0000313" key="2">
    <source>
        <dbReference type="EMBL" id="MBA2882633.1"/>
    </source>
</evidence>
<proteinExistence type="predicted"/>
<dbReference type="PANTHER" id="PTHR42924:SF3">
    <property type="entry name" value="POLYMERASE_HISTIDINOL PHOSPHATASE N-TERMINAL DOMAIN-CONTAINING PROTEIN"/>
    <property type="match status" value="1"/>
</dbReference>
<dbReference type="InterPro" id="IPR016195">
    <property type="entry name" value="Pol/histidinol_Pase-like"/>
</dbReference>
<dbReference type="GO" id="GO:0035312">
    <property type="term" value="F:5'-3' DNA exonuclease activity"/>
    <property type="evidence" value="ECO:0007669"/>
    <property type="project" value="TreeGrafter"/>
</dbReference>
<evidence type="ECO:0000313" key="3">
    <source>
        <dbReference type="Proteomes" id="UP000525298"/>
    </source>
</evidence>
<dbReference type="AlphaFoldDB" id="A0A7W0HLU2"/>